<dbReference type="SUPFAM" id="SSF53474">
    <property type="entry name" value="alpha/beta-Hydrolases"/>
    <property type="match status" value="1"/>
</dbReference>
<evidence type="ECO:0000259" key="2">
    <source>
        <dbReference type="Pfam" id="PF01764"/>
    </source>
</evidence>
<reference evidence="3 4" key="1">
    <citation type="submission" date="2024-10" db="EMBL/GenBank/DDBJ databases">
        <title>Updated reference genomes for cyclostephanoid diatoms.</title>
        <authorList>
            <person name="Roberts W.R."/>
            <person name="Alverson A.J."/>
        </authorList>
    </citation>
    <scope>NUCLEOTIDE SEQUENCE [LARGE SCALE GENOMIC DNA]</scope>
    <source>
        <strain evidence="3 4">AJA228-03</strain>
    </source>
</reference>
<organism evidence="3 4">
    <name type="scientific">Cyclostephanos tholiformis</name>
    <dbReference type="NCBI Taxonomy" id="382380"/>
    <lineage>
        <taxon>Eukaryota</taxon>
        <taxon>Sar</taxon>
        <taxon>Stramenopiles</taxon>
        <taxon>Ochrophyta</taxon>
        <taxon>Bacillariophyta</taxon>
        <taxon>Coscinodiscophyceae</taxon>
        <taxon>Thalassiosirophycidae</taxon>
        <taxon>Stephanodiscales</taxon>
        <taxon>Stephanodiscaceae</taxon>
        <taxon>Cyclostephanos</taxon>
    </lineage>
</organism>
<name>A0ABD3SCE9_9STRA</name>
<dbReference type="CDD" id="cd00519">
    <property type="entry name" value="Lipase_3"/>
    <property type="match status" value="1"/>
</dbReference>
<dbReference type="AlphaFoldDB" id="A0ABD3SCE9"/>
<comment type="caution">
    <text evidence="3">The sequence shown here is derived from an EMBL/GenBank/DDBJ whole genome shotgun (WGS) entry which is preliminary data.</text>
</comment>
<dbReference type="EMBL" id="JALLPB020000075">
    <property type="protein sequence ID" value="KAL3822070.1"/>
    <property type="molecule type" value="Genomic_DNA"/>
</dbReference>
<accession>A0ABD3SCE9</accession>
<dbReference type="InterPro" id="IPR029058">
    <property type="entry name" value="AB_hydrolase_fold"/>
</dbReference>
<dbReference type="Pfam" id="PF01764">
    <property type="entry name" value="Lipase_3"/>
    <property type="match status" value="1"/>
</dbReference>
<evidence type="ECO:0000313" key="4">
    <source>
        <dbReference type="Proteomes" id="UP001530377"/>
    </source>
</evidence>
<gene>
    <name evidence="3" type="ORF">ACHAXA_000138</name>
</gene>
<evidence type="ECO:0000256" key="1">
    <source>
        <dbReference type="SAM" id="MobiDB-lite"/>
    </source>
</evidence>
<protein>
    <recommendedName>
        <fullName evidence="2">Fungal lipase-type domain-containing protein</fullName>
    </recommendedName>
</protein>
<dbReference type="Gene3D" id="3.40.50.1820">
    <property type="entry name" value="alpha/beta hydrolase"/>
    <property type="match status" value="1"/>
</dbReference>
<proteinExistence type="predicted"/>
<feature type="domain" description="Fungal lipase-type" evidence="2">
    <location>
        <begin position="388"/>
        <end position="537"/>
    </location>
</feature>
<dbReference type="InterPro" id="IPR002921">
    <property type="entry name" value="Fungal_lipase-type"/>
</dbReference>
<feature type="region of interest" description="Disordered" evidence="1">
    <location>
        <begin position="1"/>
        <end position="32"/>
    </location>
</feature>
<keyword evidence="4" id="KW-1185">Reference proteome</keyword>
<sequence>MRRGYRSITARCKPKNSKTSKNEIDGASKQSNKSFFDVAQQWASDYDPRTSKVNMANSDEDDDDVIKKNHLTLERKSVKDITSKKSNEDSIQQSPLAELLNAIGILGGGDGVNKDGQINEVADDERSHLNGMMRSILSKVDTINYKIKSSLPNNTPSAEVDDAQSEPEKAADESSSFFKDILSFANSASLFTKKSSPAAPDIQSLIQQAQRVVANHGVSPSSYSDSSVLSFPGSSGFMYQILYLQQNAQAIQRAFESHGHSKYFPDISNVKELMPANPLSALYYYLEQQDATKTPSWKRRIHRYHRNVEVTKVEELNEALLLSELSYADSVEEVRAGLETLHQDKENVNKPQWELLYCDTESRPNEPSHFLAIQKNASQYDDMLHVLMVVRGTKSMSDLITDAMMEDSDYVYTIPGGGKDGSDAVLRGKAHSGMQLSGKFLVDRHLTLLLTLLELSKKRKIEIILIGHSLGAGSAAIAAMELNSKPFGNARNDIQVSAHAIGFGCPALLSKSLSLATKDYVTTVIADADFIPRMSGATLFNLLLDLRSFDYKKQAERDVEQALRELKGMLGFKISEDDIQNVMGYVRRGLEKVGLSQEAPSALEFNANENETKSVKRKEPVLFPPGECIHFYRDGSGISGSYVPCDFFDEIDVARTMVDDHLISSGYRRIFLSLMRDFTQDDHFSFEGKGPVK</sequence>
<feature type="region of interest" description="Disordered" evidence="1">
    <location>
        <begin position="150"/>
        <end position="172"/>
    </location>
</feature>
<dbReference type="PANTHER" id="PTHR46023">
    <property type="entry name" value="LIPASE CLASS 3 PROTEIN-LIKE"/>
    <property type="match status" value="1"/>
</dbReference>
<dbReference type="Proteomes" id="UP001530377">
    <property type="component" value="Unassembled WGS sequence"/>
</dbReference>
<dbReference type="PANTHER" id="PTHR46023:SF6">
    <property type="entry name" value="LIPASE CLASS 3 FAMILY PROTEIN"/>
    <property type="match status" value="1"/>
</dbReference>
<evidence type="ECO:0000313" key="3">
    <source>
        <dbReference type="EMBL" id="KAL3822070.1"/>
    </source>
</evidence>